<feature type="region of interest" description="Disordered" evidence="1">
    <location>
        <begin position="1"/>
        <end position="33"/>
    </location>
</feature>
<proteinExistence type="predicted"/>
<gene>
    <name evidence="2" type="ORF">M9458_011156</name>
</gene>
<name>A0ABD0R583_CIRMR</name>
<protein>
    <submittedName>
        <fullName evidence="2">Uncharacterized protein</fullName>
    </submittedName>
</protein>
<sequence>MELSDNSENEEEKSAKQSKDSKRKAKENVSDDGVFRPVKLSKKELYKAPTVEELNQLKEAETLFHCSILKMQ</sequence>
<evidence type="ECO:0000313" key="2">
    <source>
        <dbReference type="EMBL" id="KAL0192860.1"/>
    </source>
</evidence>
<feature type="compositionally biased region" description="Acidic residues" evidence="1">
    <location>
        <begin position="1"/>
        <end position="11"/>
    </location>
</feature>
<comment type="caution">
    <text evidence="2">The sequence shown here is derived from an EMBL/GenBank/DDBJ whole genome shotgun (WGS) entry which is preliminary data.</text>
</comment>
<dbReference type="AlphaFoldDB" id="A0ABD0R583"/>
<organism evidence="2 3">
    <name type="scientific">Cirrhinus mrigala</name>
    <name type="common">Mrigala</name>
    <dbReference type="NCBI Taxonomy" id="683832"/>
    <lineage>
        <taxon>Eukaryota</taxon>
        <taxon>Metazoa</taxon>
        <taxon>Chordata</taxon>
        <taxon>Craniata</taxon>
        <taxon>Vertebrata</taxon>
        <taxon>Euteleostomi</taxon>
        <taxon>Actinopterygii</taxon>
        <taxon>Neopterygii</taxon>
        <taxon>Teleostei</taxon>
        <taxon>Ostariophysi</taxon>
        <taxon>Cypriniformes</taxon>
        <taxon>Cyprinidae</taxon>
        <taxon>Labeoninae</taxon>
        <taxon>Labeonini</taxon>
        <taxon>Cirrhinus</taxon>
    </lineage>
</organism>
<accession>A0ABD0R583</accession>
<keyword evidence="3" id="KW-1185">Reference proteome</keyword>
<dbReference type="Proteomes" id="UP001529510">
    <property type="component" value="Unassembled WGS sequence"/>
</dbReference>
<evidence type="ECO:0000313" key="3">
    <source>
        <dbReference type="Proteomes" id="UP001529510"/>
    </source>
</evidence>
<feature type="non-terminal residue" evidence="2">
    <location>
        <position position="72"/>
    </location>
</feature>
<dbReference type="EMBL" id="JAMKFB020000005">
    <property type="protein sequence ID" value="KAL0192860.1"/>
    <property type="molecule type" value="Genomic_DNA"/>
</dbReference>
<reference evidence="2 3" key="1">
    <citation type="submission" date="2024-05" db="EMBL/GenBank/DDBJ databases">
        <title>Genome sequencing and assembly of Indian major carp, Cirrhinus mrigala (Hamilton, 1822).</title>
        <authorList>
            <person name="Mohindra V."/>
            <person name="Chowdhury L.M."/>
            <person name="Lal K."/>
            <person name="Jena J.K."/>
        </authorList>
    </citation>
    <scope>NUCLEOTIDE SEQUENCE [LARGE SCALE GENOMIC DNA]</scope>
    <source>
        <strain evidence="2">CM1030</strain>
        <tissue evidence="2">Blood</tissue>
    </source>
</reference>
<evidence type="ECO:0000256" key="1">
    <source>
        <dbReference type="SAM" id="MobiDB-lite"/>
    </source>
</evidence>